<dbReference type="InterPro" id="IPR008972">
    <property type="entry name" value="Cupredoxin"/>
</dbReference>
<dbReference type="PANTHER" id="PTHR36507">
    <property type="entry name" value="BLL1555 PROTEIN"/>
    <property type="match status" value="1"/>
</dbReference>
<evidence type="ECO:0000313" key="3">
    <source>
        <dbReference type="Proteomes" id="UP000503441"/>
    </source>
</evidence>
<dbReference type="Pfam" id="PF13473">
    <property type="entry name" value="Cupredoxin_1"/>
    <property type="match status" value="1"/>
</dbReference>
<name>A0ABX6K2F7_9MICO</name>
<dbReference type="Proteomes" id="UP000503441">
    <property type="component" value="Chromosome"/>
</dbReference>
<organism evidence="2 3">
    <name type="scientific">Leucobacter coleopterorum</name>
    <dbReference type="NCBI Taxonomy" id="2714933"/>
    <lineage>
        <taxon>Bacteria</taxon>
        <taxon>Bacillati</taxon>
        <taxon>Actinomycetota</taxon>
        <taxon>Actinomycetes</taxon>
        <taxon>Micrococcales</taxon>
        <taxon>Microbacteriaceae</taxon>
        <taxon>Leucobacter</taxon>
    </lineage>
</organism>
<protein>
    <submittedName>
        <fullName evidence="2">DUF3823 domain-containing protein</fullName>
    </submittedName>
</protein>
<reference evidence="2 3" key="1">
    <citation type="submission" date="2020-03" db="EMBL/GenBank/DDBJ databases">
        <title>Leucobacter sp. nov., isolated from beetles.</title>
        <authorList>
            <person name="Hyun D.-W."/>
            <person name="Bae J.-W."/>
        </authorList>
    </citation>
    <scope>NUCLEOTIDE SEQUENCE [LARGE SCALE GENOMIC DNA]</scope>
    <source>
        <strain evidence="2 3">HDW9A</strain>
    </source>
</reference>
<evidence type="ECO:0000313" key="2">
    <source>
        <dbReference type="EMBL" id="QIM19384.1"/>
    </source>
</evidence>
<accession>A0ABX6K2F7</accession>
<feature type="domain" description="EfeO-type cupredoxin-like" evidence="1">
    <location>
        <begin position="41"/>
        <end position="127"/>
    </location>
</feature>
<gene>
    <name evidence="2" type="ORF">G7066_13810</name>
</gene>
<dbReference type="InterPro" id="IPR052721">
    <property type="entry name" value="ET_Amicyanin"/>
</dbReference>
<dbReference type="RefSeq" id="WP_166331626.1">
    <property type="nucleotide sequence ID" value="NZ_CP049933.1"/>
</dbReference>
<dbReference type="EMBL" id="CP049933">
    <property type="protein sequence ID" value="QIM19384.1"/>
    <property type="molecule type" value="Genomic_DNA"/>
</dbReference>
<dbReference type="PROSITE" id="PS51257">
    <property type="entry name" value="PROKAR_LIPOPROTEIN"/>
    <property type="match status" value="1"/>
</dbReference>
<dbReference type="SUPFAM" id="SSF49503">
    <property type="entry name" value="Cupredoxins"/>
    <property type="match status" value="1"/>
</dbReference>
<proteinExistence type="predicted"/>
<dbReference type="PANTHER" id="PTHR36507:SF1">
    <property type="entry name" value="BLL1555 PROTEIN"/>
    <property type="match status" value="1"/>
</dbReference>
<dbReference type="InterPro" id="IPR028096">
    <property type="entry name" value="EfeO_Cupredoxin"/>
</dbReference>
<sequence length="130" mass="14085">MMLSERVRTASKRGIRGGIAGVMVLGLVLGLSGCASGKPEPVPSDDSAKPVVTVRAIDNKFEPADVEIEKGQAVRWVFEGTNQHDVVSDDGSFVSELVYDGSYTHVFKDEGDFRYICSIHPEMVGNVKVK</sequence>
<keyword evidence="3" id="KW-1185">Reference proteome</keyword>
<dbReference type="Gene3D" id="2.60.40.420">
    <property type="entry name" value="Cupredoxins - blue copper proteins"/>
    <property type="match status" value="1"/>
</dbReference>
<evidence type="ECO:0000259" key="1">
    <source>
        <dbReference type="Pfam" id="PF13473"/>
    </source>
</evidence>